<feature type="signal peptide" evidence="4">
    <location>
        <begin position="1"/>
        <end position="31"/>
    </location>
</feature>
<evidence type="ECO:0000256" key="1">
    <source>
        <dbReference type="ARBA" id="ARBA00022729"/>
    </source>
</evidence>
<dbReference type="InterPro" id="IPR038606">
    <property type="entry name" value="To_sf"/>
</dbReference>
<gene>
    <name evidence="5" type="ORF">g.7202</name>
</gene>
<dbReference type="FunFam" id="3.15.10.30:FF:000001">
    <property type="entry name" value="Takeout-like protein 1"/>
    <property type="match status" value="1"/>
</dbReference>
<accession>A0A1B6DD60</accession>
<dbReference type="InterPro" id="IPR010562">
    <property type="entry name" value="Haemolymph_juvenile_hormone-bd"/>
</dbReference>
<feature type="non-terminal residue" evidence="5">
    <location>
        <position position="1"/>
    </location>
</feature>
<dbReference type="PANTHER" id="PTHR11008:SF32">
    <property type="entry name" value="CIRCADIAN CLOCK-CONTROLLED PROTEIN DAYWAKE-RELATED"/>
    <property type="match status" value="1"/>
</dbReference>
<proteinExistence type="inferred from homology"/>
<evidence type="ECO:0000313" key="5">
    <source>
        <dbReference type="EMBL" id="JAS23586.1"/>
    </source>
</evidence>
<organism evidence="5">
    <name type="scientific">Clastoptera arizonana</name>
    <name type="common">Arizona spittle bug</name>
    <dbReference type="NCBI Taxonomy" id="38151"/>
    <lineage>
        <taxon>Eukaryota</taxon>
        <taxon>Metazoa</taxon>
        <taxon>Ecdysozoa</taxon>
        <taxon>Arthropoda</taxon>
        <taxon>Hexapoda</taxon>
        <taxon>Insecta</taxon>
        <taxon>Pterygota</taxon>
        <taxon>Neoptera</taxon>
        <taxon>Paraneoptera</taxon>
        <taxon>Hemiptera</taxon>
        <taxon>Auchenorrhyncha</taxon>
        <taxon>Cercopoidea</taxon>
        <taxon>Clastopteridae</taxon>
        <taxon>Clastoptera</taxon>
    </lineage>
</organism>
<keyword evidence="1 4" id="KW-0732">Signal</keyword>
<dbReference type="GO" id="GO:0007623">
    <property type="term" value="P:circadian rhythm"/>
    <property type="evidence" value="ECO:0007669"/>
    <property type="project" value="UniProtKB-ARBA"/>
</dbReference>
<dbReference type="SMART" id="SM00700">
    <property type="entry name" value="JHBP"/>
    <property type="match status" value="1"/>
</dbReference>
<dbReference type="PANTHER" id="PTHR11008">
    <property type="entry name" value="PROTEIN TAKEOUT-LIKE PROTEIN"/>
    <property type="match status" value="1"/>
</dbReference>
<evidence type="ECO:0000256" key="2">
    <source>
        <dbReference type="ARBA" id="ARBA00023108"/>
    </source>
</evidence>
<comment type="similarity">
    <text evidence="3">Belongs to the TO family.</text>
</comment>
<keyword evidence="2" id="KW-0090">Biological rhythms</keyword>
<dbReference type="Gene3D" id="3.15.10.30">
    <property type="entry name" value="Haemolymph juvenile hormone binding protein"/>
    <property type="match status" value="1"/>
</dbReference>
<dbReference type="GO" id="GO:0005615">
    <property type="term" value="C:extracellular space"/>
    <property type="evidence" value="ECO:0007669"/>
    <property type="project" value="TreeGrafter"/>
</dbReference>
<dbReference type="AlphaFoldDB" id="A0A1B6DD60"/>
<evidence type="ECO:0008006" key="6">
    <source>
        <dbReference type="Google" id="ProtNLM"/>
    </source>
</evidence>
<evidence type="ECO:0000256" key="4">
    <source>
        <dbReference type="SAM" id="SignalP"/>
    </source>
</evidence>
<protein>
    <recommendedName>
        <fullName evidence="6">Protein takeout</fullName>
    </recommendedName>
</protein>
<name>A0A1B6DD60_9HEMI</name>
<dbReference type="Pfam" id="PF06585">
    <property type="entry name" value="JHBP"/>
    <property type="match status" value="1"/>
</dbReference>
<sequence>LGKAEFSKDRFTRRMSVLYLLTLCFLASCTALKLPSYIPSCSRNDPKIDECVVRNGQAAIPKFINGDPKYRVPKLDPLTINELRINQGTRQVGLKLNLKNCQIFGLSSAQFVASRTQLKKRHIEWDLKIPSISIIGKYNISGQVLILPITGSGDANITITDLTITYKYDWILVKKSNGKEYMNFTSSNLLFDNGRAYFMLSNLFNGDKLLGDNMNYFLNENWKEVTRELGPAVGEAISEVFRLLLINIAELVPYENIYPDTPV</sequence>
<feature type="chain" id="PRO_5008581175" description="Protein takeout" evidence="4">
    <location>
        <begin position="32"/>
        <end position="263"/>
    </location>
</feature>
<dbReference type="EMBL" id="GEDC01013712">
    <property type="protein sequence ID" value="JAS23586.1"/>
    <property type="molecule type" value="Transcribed_RNA"/>
</dbReference>
<evidence type="ECO:0000256" key="3">
    <source>
        <dbReference type="ARBA" id="ARBA00060902"/>
    </source>
</evidence>
<reference evidence="5" key="1">
    <citation type="submission" date="2015-12" db="EMBL/GenBank/DDBJ databases">
        <title>De novo transcriptome assembly of four potential Pierce s Disease insect vectors from Arizona vineyards.</title>
        <authorList>
            <person name="Tassone E.E."/>
        </authorList>
    </citation>
    <scope>NUCLEOTIDE SEQUENCE</scope>
</reference>